<proteinExistence type="predicted"/>
<dbReference type="EMBL" id="JAVHNR010000008">
    <property type="protein sequence ID" value="KAK6334745.1"/>
    <property type="molecule type" value="Genomic_DNA"/>
</dbReference>
<accession>A0AAN8MNZ0</accession>
<comment type="caution">
    <text evidence="2">The sequence shown here is derived from an EMBL/GenBank/DDBJ whole genome shotgun (WGS) entry which is preliminary data.</text>
</comment>
<reference evidence="2 3" key="1">
    <citation type="submission" date="2019-10" db="EMBL/GenBank/DDBJ databases">
        <authorList>
            <person name="Palmer J.M."/>
        </authorList>
    </citation>
    <scope>NUCLEOTIDE SEQUENCE [LARGE SCALE GENOMIC DNA]</scope>
    <source>
        <strain evidence="2 3">TWF718</strain>
    </source>
</reference>
<keyword evidence="3" id="KW-1185">Reference proteome</keyword>
<feature type="signal peptide" evidence="1">
    <location>
        <begin position="1"/>
        <end position="19"/>
    </location>
</feature>
<sequence length="172" mass="18705">MKFTSTLLPLLALASGLTATPVPAEESSILEARAVAGPTTFKITNFYNYGRPHSAVAHMGFSWESASGAKANCSASKTGQIATTPMYTRCTKPGVGFGFDRILTGYLFTVTFRYNRDKNIDTAAFYIPDQHVKRTNNTANPNANYYYIDYPANFTLAANPFVVNATHGPVLT</sequence>
<organism evidence="2 3">
    <name type="scientific">Orbilia javanica</name>
    <dbReference type="NCBI Taxonomy" id="47235"/>
    <lineage>
        <taxon>Eukaryota</taxon>
        <taxon>Fungi</taxon>
        <taxon>Dikarya</taxon>
        <taxon>Ascomycota</taxon>
        <taxon>Pezizomycotina</taxon>
        <taxon>Orbiliomycetes</taxon>
        <taxon>Orbiliales</taxon>
        <taxon>Orbiliaceae</taxon>
        <taxon>Orbilia</taxon>
    </lineage>
</organism>
<feature type="chain" id="PRO_5043026753" evidence="1">
    <location>
        <begin position="20"/>
        <end position="172"/>
    </location>
</feature>
<evidence type="ECO:0000313" key="2">
    <source>
        <dbReference type="EMBL" id="KAK6334745.1"/>
    </source>
</evidence>
<gene>
    <name evidence="2" type="ORF">TWF718_010193</name>
</gene>
<name>A0AAN8MNZ0_9PEZI</name>
<evidence type="ECO:0000256" key="1">
    <source>
        <dbReference type="SAM" id="SignalP"/>
    </source>
</evidence>
<dbReference type="AlphaFoldDB" id="A0AAN8MNZ0"/>
<evidence type="ECO:0000313" key="3">
    <source>
        <dbReference type="Proteomes" id="UP001313282"/>
    </source>
</evidence>
<dbReference type="Proteomes" id="UP001313282">
    <property type="component" value="Unassembled WGS sequence"/>
</dbReference>
<keyword evidence="1" id="KW-0732">Signal</keyword>
<protein>
    <submittedName>
        <fullName evidence="2">Uncharacterized protein</fullName>
    </submittedName>
</protein>